<dbReference type="EMBL" id="KZ819303">
    <property type="protein sequence ID" value="PWN95573.1"/>
    <property type="molecule type" value="Genomic_DNA"/>
</dbReference>
<reference evidence="7 8" key="1">
    <citation type="journal article" date="2018" name="Mol. Biol. Evol.">
        <title>Broad Genomic Sampling Reveals a Smut Pathogenic Ancestry of the Fungal Clade Ustilaginomycotina.</title>
        <authorList>
            <person name="Kijpornyongpan T."/>
            <person name="Mondo S.J."/>
            <person name="Barry K."/>
            <person name="Sandor L."/>
            <person name="Lee J."/>
            <person name="Lipzen A."/>
            <person name="Pangilinan J."/>
            <person name="LaButti K."/>
            <person name="Hainaut M."/>
            <person name="Henrissat B."/>
            <person name="Grigoriev I.V."/>
            <person name="Spatafora J.W."/>
            <person name="Aime M.C."/>
        </authorList>
    </citation>
    <scope>NUCLEOTIDE SEQUENCE [LARGE SCALE GENOMIC DNA]</scope>
    <source>
        <strain evidence="7 8">MCA 4186</strain>
    </source>
</reference>
<dbReference type="GO" id="GO:0016702">
    <property type="term" value="F:oxidoreductase activity, acting on single donors with incorporation of molecular oxygen, incorporation of two atoms of oxygen"/>
    <property type="evidence" value="ECO:0007669"/>
    <property type="project" value="UniProtKB-ARBA"/>
</dbReference>
<dbReference type="GeneID" id="37266633"/>
<keyword evidence="4" id="KW-0862">Zinc</keyword>
<dbReference type="CDD" id="cd07363">
    <property type="entry name" value="45_DOPA_Dioxygenase"/>
    <property type="match status" value="1"/>
</dbReference>
<dbReference type="InterPro" id="IPR004183">
    <property type="entry name" value="Xdiol_dOase_suB"/>
</dbReference>
<gene>
    <name evidence="7" type="ORF">FA09DRAFT_133067</name>
</gene>
<dbReference type="SUPFAM" id="SSF53213">
    <property type="entry name" value="LigB-like"/>
    <property type="match status" value="1"/>
</dbReference>
<evidence type="ECO:0000256" key="4">
    <source>
        <dbReference type="ARBA" id="ARBA00022833"/>
    </source>
</evidence>
<evidence type="ECO:0000256" key="3">
    <source>
        <dbReference type="ARBA" id="ARBA00022723"/>
    </source>
</evidence>
<dbReference type="RefSeq" id="XP_025595852.1">
    <property type="nucleotide sequence ID" value="XM_025739087.1"/>
</dbReference>
<keyword evidence="8" id="KW-1185">Reference proteome</keyword>
<evidence type="ECO:0000313" key="7">
    <source>
        <dbReference type="EMBL" id="PWN95573.1"/>
    </source>
</evidence>
<keyword evidence="5" id="KW-0560">Oxidoreductase</keyword>
<dbReference type="AlphaFoldDB" id="A0A316Z605"/>
<proteinExistence type="inferred from homology"/>
<name>A0A316Z605_9BASI</name>
<feature type="domain" description="Extradiol ring-cleavage dioxygenase class III enzyme subunit B" evidence="6">
    <location>
        <begin position="23"/>
        <end position="253"/>
    </location>
</feature>
<comment type="cofactor">
    <cofactor evidence="1">
        <name>Zn(2+)</name>
        <dbReference type="ChEBI" id="CHEBI:29105"/>
    </cofactor>
</comment>
<dbReference type="Gene3D" id="3.40.830.10">
    <property type="entry name" value="LigB-like"/>
    <property type="match status" value="1"/>
</dbReference>
<sequence length="269" mass="28932">MAARAPIWSIAHGGPPTLFDTEHKAHKAWVDVGRAIVASQARALVVVSAHWEAEQPGTVLVNEQQAPKQIYDFYNFPKHYYDQRFDTHTPQWLSDVVVQHLSGSSFAPQRVPRGPDHGVWVPLKAAFGAAAPLPLVQVSLPAPSGDALTDARAALALGEALRGLREQGIAVLGSGQPVHNLRDAFGGGGDGSYGGPFLRAHSDALLASGHARWDAAEALTKRPEFKRAHPTTEHFLPALVALGAADDAEPTKELLFIDEGALGWAMYQW</sequence>
<keyword evidence="3" id="KW-0479">Metal-binding</keyword>
<evidence type="ECO:0000256" key="2">
    <source>
        <dbReference type="ARBA" id="ARBA00007581"/>
    </source>
</evidence>
<dbReference type="STRING" id="58919.A0A316Z605"/>
<organism evidence="7 8">
    <name type="scientific">Tilletiopsis washingtonensis</name>
    <dbReference type="NCBI Taxonomy" id="58919"/>
    <lineage>
        <taxon>Eukaryota</taxon>
        <taxon>Fungi</taxon>
        <taxon>Dikarya</taxon>
        <taxon>Basidiomycota</taxon>
        <taxon>Ustilaginomycotina</taxon>
        <taxon>Exobasidiomycetes</taxon>
        <taxon>Entylomatales</taxon>
        <taxon>Entylomatales incertae sedis</taxon>
        <taxon>Tilletiopsis</taxon>
    </lineage>
</organism>
<protein>
    <submittedName>
        <fullName evidence="7">Extradiol aromatic ring-opening dioxygenase</fullName>
    </submittedName>
</protein>
<evidence type="ECO:0000256" key="1">
    <source>
        <dbReference type="ARBA" id="ARBA00001947"/>
    </source>
</evidence>
<dbReference type="InterPro" id="IPR014436">
    <property type="entry name" value="Extradiol_dOase_DODA"/>
</dbReference>
<dbReference type="GO" id="GO:0008198">
    <property type="term" value="F:ferrous iron binding"/>
    <property type="evidence" value="ECO:0007669"/>
    <property type="project" value="InterPro"/>
</dbReference>
<dbReference type="PANTHER" id="PTHR30096">
    <property type="entry name" value="4,5-DOPA DIOXYGENASE EXTRADIOL-LIKE PROTEIN"/>
    <property type="match status" value="1"/>
</dbReference>
<dbReference type="PANTHER" id="PTHR30096:SF0">
    <property type="entry name" value="4,5-DOPA DIOXYGENASE EXTRADIOL-LIKE PROTEIN"/>
    <property type="match status" value="1"/>
</dbReference>
<evidence type="ECO:0000313" key="8">
    <source>
        <dbReference type="Proteomes" id="UP000245946"/>
    </source>
</evidence>
<comment type="similarity">
    <text evidence="2">Belongs to the DODA-type extradiol aromatic ring-opening dioxygenase family.</text>
</comment>
<dbReference type="OrthoDB" id="7396853at2759"/>
<accession>A0A316Z605</accession>
<evidence type="ECO:0000259" key="6">
    <source>
        <dbReference type="Pfam" id="PF02900"/>
    </source>
</evidence>
<evidence type="ECO:0000256" key="5">
    <source>
        <dbReference type="ARBA" id="ARBA00023002"/>
    </source>
</evidence>
<dbReference type="Proteomes" id="UP000245946">
    <property type="component" value="Unassembled WGS sequence"/>
</dbReference>
<keyword evidence="7" id="KW-0223">Dioxygenase</keyword>
<dbReference type="PIRSF" id="PIRSF006157">
    <property type="entry name" value="Doxgns_DODA"/>
    <property type="match status" value="1"/>
</dbReference>
<dbReference type="Pfam" id="PF02900">
    <property type="entry name" value="LigB"/>
    <property type="match status" value="1"/>
</dbReference>
<dbReference type="GO" id="GO:0008270">
    <property type="term" value="F:zinc ion binding"/>
    <property type="evidence" value="ECO:0007669"/>
    <property type="project" value="InterPro"/>
</dbReference>